<gene>
    <name evidence="2" type="ORF">ILEXP_LOCUS48355</name>
</gene>
<feature type="domain" description="TLDc" evidence="1">
    <location>
        <begin position="291"/>
        <end position="483"/>
    </location>
</feature>
<evidence type="ECO:0000313" key="2">
    <source>
        <dbReference type="EMBL" id="CAK9178436.1"/>
    </source>
</evidence>
<proteinExistence type="predicted"/>
<accession>A0ABC8UA81</accession>
<evidence type="ECO:0000313" key="3">
    <source>
        <dbReference type="Proteomes" id="UP001642360"/>
    </source>
</evidence>
<comment type="caution">
    <text evidence="2">The sequence shown here is derived from an EMBL/GenBank/DDBJ whole genome shotgun (WGS) entry which is preliminary data.</text>
</comment>
<organism evidence="2 3">
    <name type="scientific">Ilex paraguariensis</name>
    <name type="common">yerba mate</name>
    <dbReference type="NCBI Taxonomy" id="185542"/>
    <lineage>
        <taxon>Eukaryota</taxon>
        <taxon>Viridiplantae</taxon>
        <taxon>Streptophyta</taxon>
        <taxon>Embryophyta</taxon>
        <taxon>Tracheophyta</taxon>
        <taxon>Spermatophyta</taxon>
        <taxon>Magnoliopsida</taxon>
        <taxon>eudicotyledons</taxon>
        <taxon>Gunneridae</taxon>
        <taxon>Pentapetalae</taxon>
        <taxon>asterids</taxon>
        <taxon>campanulids</taxon>
        <taxon>Aquifoliales</taxon>
        <taxon>Aquifoliaceae</taxon>
        <taxon>Ilex</taxon>
    </lineage>
</organism>
<dbReference type="PROSITE" id="PS51886">
    <property type="entry name" value="TLDC"/>
    <property type="match status" value="1"/>
</dbReference>
<dbReference type="InterPro" id="IPR006571">
    <property type="entry name" value="TLDc_dom"/>
</dbReference>
<keyword evidence="3" id="KW-1185">Reference proteome</keyword>
<sequence>MGQSSSAEQASSPEQREVEALAASTGALPVLQKAFSAIADPQTKAIPLGSLKRCFELTYEIPTCETIKMPKEFPTLLNHLGHSLVDLFFIAEKGGLCWIEFLRGYTRCCGRTAASTSFNNLSRLYEATVVKAGLPAKLRFETDDDDCKMSGSLCPSDVLMLLSMCWVMSWDSQNLRSSEGKGNYCLPDINHLVQSAVLSCTDHDGDLDVWNGDISGLDIELPSRKFHMWALKTVPNLTDCLLQFIHARLRDFVAHEDKLESPCSSLNDVSSTTVCNTNLLTPGRAWALSLTLKGSMKEEILKACFPSDTDATNENILYRSSLHGRGLNRFWSNVDGYTGPILMLIGATSGNSNPDDKDTRKWIIAALTHQGFENKDVFYGTSGSLYAISPVFHVFASLGKEKNFVYSHLHPTGRLYDPHPKPIGIAFGGSIGNERIFMDEDFARVTVRHHVVDKTYHPGSIFPSQGYLPFEARVLEVEVWGLGGKTAMEIQTSYKKREELFTEQRRKVDMKTFASWEDSPEKMMMDMISDPNAVRREDR</sequence>
<dbReference type="SMART" id="SM00584">
    <property type="entry name" value="TLDc"/>
    <property type="match status" value="1"/>
</dbReference>
<dbReference type="EMBL" id="CAUOFW020007279">
    <property type="protein sequence ID" value="CAK9178436.1"/>
    <property type="molecule type" value="Genomic_DNA"/>
</dbReference>
<protein>
    <recommendedName>
        <fullName evidence="1">TLDc domain-containing protein</fullName>
    </recommendedName>
</protein>
<name>A0ABC8UA81_9AQUA</name>
<dbReference type="Pfam" id="PF07534">
    <property type="entry name" value="TLD"/>
    <property type="match status" value="1"/>
</dbReference>
<dbReference type="Proteomes" id="UP001642360">
    <property type="component" value="Unassembled WGS sequence"/>
</dbReference>
<dbReference type="PANTHER" id="PTHR23354">
    <property type="entry name" value="NUCLEOLAR PROTEIN 7/ESTROGEN RECEPTOR COACTIVATOR-RELATED"/>
    <property type="match status" value="1"/>
</dbReference>
<dbReference type="AlphaFoldDB" id="A0ABC8UA81"/>
<reference evidence="2 3" key="1">
    <citation type="submission" date="2024-02" db="EMBL/GenBank/DDBJ databases">
        <authorList>
            <person name="Vignale AGUSTIN F."/>
            <person name="Sosa J E."/>
            <person name="Modenutti C."/>
        </authorList>
    </citation>
    <scope>NUCLEOTIDE SEQUENCE [LARGE SCALE GENOMIC DNA]</scope>
</reference>
<dbReference type="PANTHER" id="PTHR23354:SF104">
    <property type="entry name" value="TLD-DOMAIN CONTAINING NUCLEOLAR PROTEIN"/>
    <property type="match status" value="1"/>
</dbReference>
<evidence type="ECO:0000259" key="1">
    <source>
        <dbReference type="PROSITE" id="PS51886"/>
    </source>
</evidence>